<gene>
    <name evidence="13" type="ORF">BSU04_08180</name>
</gene>
<reference evidence="14" key="1">
    <citation type="submission" date="2017-01" db="EMBL/GenBank/DDBJ databases">
        <title>Genome Analysis of Deinococcus marmoris KOPRI26562.</title>
        <authorList>
            <person name="Kim J.H."/>
            <person name="Oh H.-M."/>
        </authorList>
    </citation>
    <scope>NUCLEOTIDE SEQUENCE [LARGE SCALE GENOMIC DNA]</scope>
    <source>
        <strain evidence="14">PAMC 26633</strain>
    </source>
</reference>
<feature type="transmembrane region" description="Helical" evidence="11">
    <location>
        <begin position="217"/>
        <end position="237"/>
    </location>
</feature>
<evidence type="ECO:0000256" key="4">
    <source>
        <dbReference type="ARBA" id="ARBA00022519"/>
    </source>
</evidence>
<evidence type="ECO:0000256" key="7">
    <source>
        <dbReference type="ARBA" id="ARBA00022985"/>
    </source>
</evidence>
<feature type="domain" description="EamA" evidence="12">
    <location>
        <begin position="191"/>
        <end position="323"/>
    </location>
</feature>
<dbReference type="eggNOG" id="COG0697">
    <property type="taxonomic scope" value="Bacteria"/>
</dbReference>
<evidence type="ECO:0000256" key="6">
    <source>
        <dbReference type="ARBA" id="ARBA00022692"/>
    </source>
</evidence>
<dbReference type="InterPro" id="IPR037185">
    <property type="entry name" value="EmrE-like"/>
</dbReference>
<comment type="subcellular location">
    <subcellularLocation>
        <location evidence="1">Cell membrane</location>
        <topology evidence="1">Multi-pass membrane protein</topology>
    </subcellularLocation>
</comment>
<evidence type="ECO:0000259" key="12">
    <source>
        <dbReference type="Pfam" id="PF00892"/>
    </source>
</evidence>
<proteinExistence type="predicted"/>
<evidence type="ECO:0000256" key="10">
    <source>
        <dbReference type="ARBA" id="ARBA00023136"/>
    </source>
</evidence>
<feature type="transmembrane region" description="Helical" evidence="11">
    <location>
        <begin position="106"/>
        <end position="126"/>
    </location>
</feature>
<feature type="transmembrane region" description="Helical" evidence="11">
    <location>
        <begin position="162"/>
        <end position="179"/>
    </location>
</feature>
<keyword evidence="5" id="KW-0441">Lipid A biosynthesis</keyword>
<dbReference type="GO" id="GO:0009103">
    <property type="term" value="P:lipopolysaccharide biosynthetic process"/>
    <property type="evidence" value="ECO:0007669"/>
    <property type="project" value="UniProtKB-KW"/>
</dbReference>
<dbReference type="PANTHER" id="PTHR30561">
    <property type="entry name" value="SMR FAMILY PROTON-DEPENDENT DRUG EFFLUX TRANSPORTER SUGE"/>
    <property type="match status" value="1"/>
</dbReference>
<dbReference type="Pfam" id="PF00892">
    <property type="entry name" value="EamA"/>
    <property type="match status" value="1"/>
</dbReference>
<comment type="caution">
    <text evidence="13">The sequence shown here is derived from an EMBL/GenBank/DDBJ whole genome shotgun (WGS) entry which is preliminary data.</text>
</comment>
<dbReference type="InterPro" id="IPR000620">
    <property type="entry name" value="EamA_dom"/>
</dbReference>
<keyword evidence="10 11" id="KW-0472">Membrane</keyword>
<dbReference type="GO" id="GO:0022857">
    <property type="term" value="F:transmembrane transporter activity"/>
    <property type="evidence" value="ECO:0007669"/>
    <property type="project" value="InterPro"/>
</dbReference>
<evidence type="ECO:0000256" key="9">
    <source>
        <dbReference type="ARBA" id="ARBA00023098"/>
    </source>
</evidence>
<dbReference type="PANTHER" id="PTHR30561:SF9">
    <property type="entry name" value="4-AMINO-4-DEOXY-L-ARABINOSE-PHOSPHOUNDECAPRENOL FLIPPASE SUBUNIT ARNF-RELATED"/>
    <property type="match status" value="1"/>
</dbReference>
<keyword evidence="7" id="KW-0448">Lipopolysaccharide biosynthesis</keyword>
<organism evidence="13 14">
    <name type="scientific">Caballeronia sordidicola</name>
    <name type="common">Burkholderia sordidicola</name>
    <dbReference type="NCBI Taxonomy" id="196367"/>
    <lineage>
        <taxon>Bacteria</taxon>
        <taxon>Pseudomonadati</taxon>
        <taxon>Pseudomonadota</taxon>
        <taxon>Betaproteobacteria</taxon>
        <taxon>Burkholderiales</taxon>
        <taxon>Burkholderiaceae</taxon>
        <taxon>Caballeronia</taxon>
    </lineage>
</organism>
<evidence type="ECO:0000256" key="5">
    <source>
        <dbReference type="ARBA" id="ARBA00022556"/>
    </source>
</evidence>
<dbReference type="GO" id="GO:0005886">
    <property type="term" value="C:plasma membrane"/>
    <property type="evidence" value="ECO:0007669"/>
    <property type="project" value="UniProtKB-SubCell"/>
</dbReference>
<dbReference type="GO" id="GO:0009245">
    <property type="term" value="P:lipid A biosynthetic process"/>
    <property type="evidence" value="ECO:0007669"/>
    <property type="project" value="UniProtKB-KW"/>
</dbReference>
<dbReference type="InterPro" id="IPR000390">
    <property type="entry name" value="Small_drug/metabolite_transptr"/>
</dbReference>
<keyword evidence="3" id="KW-0444">Lipid biosynthesis</keyword>
<dbReference type="AlphaFoldDB" id="A0A226X6Q6"/>
<name>A0A226X6Q6_CABSO</name>
<evidence type="ECO:0000256" key="11">
    <source>
        <dbReference type="SAM" id="Phobius"/>
    </source>
</evidence>
<evidence type="ECO:0000256" key="8">
    <source>
        <dbReference type="ARBA" id="ARBA00022989"/>
    </source>
</evidence>
<protein>
    <submittedName>
        <fullName evidence="13">Permeases of the drug/metabolite transporter (DMT) superfamily</fullName>
    </submittedName>
</protein>
<evidence type="ECO:0000313" key="14">
    <source>
        <dbReference type="Proteomes" id="UP000214720"/>
    </source>
</evidence>
<keyword evidence="6 11" id="KW-0812">Transmembrane</keyword>
<dbReference type="SUPFAM" id="SSF103481">
    <property type="entry name" value="Multidrug resistance efflux transporter EmrE"/>
    <property type="match status" value="2"/>
</dbReference>
<feature type="transmembrane region" description="Helical" evidence="11">
    <location>
        <begin position="283"/>
        <end position="301"/>
    </location>
</feature>
<keyword evidence="2" id="KW-1003">Cell membrane</keyword>
<evidence type="ECO:0000256" key="3">
    <source>
        <dbReference type="ARBA" id="ARBA00022516"/>
    </source>
</evidence>
<feature type="transmembrane region" description="Helical" evidence="11">
    <location>
        <begin position="77"/>
        <end position="100"/>
    </location>
</feature>
<evidence type="ECO:0000256" key="1">
    <source>
        <dbReference type="ARBA" id="ARBA00004651"/>
    </source>
</evidence>
<sequence length="325" mass="34964">MTGDSLVPATRSVLCHNGASPFATFRHQTPYLAMHAVTHAVTLPAVLMQPFIVLLVLFSALLHATWNAFLHTSGDRVWQFGMMSFPYLVCSAIVLLFVPAPARESWPYIAASAALQLGYCVALAKAYKAGDFGQIYPIARGLSPLLVFAGAFVFAGEHLRPLALAGVTLVSVGIISLAFRKRRFATASVPAALVTGAFISAYTIVDGIGVRVAGSGFGYIAWAYILFNVPLAAMAFYRYGGPRRLFLDDPRRSLQGLGGGAIAMVAYTIVIIAFRYLPIAMVSALRELSSIFAVLIGWLFMREKLTARRVLACALVTAGAVLIRI</sequence>
<feature type="transmembrane region" description="Helical" evidence="11">
    <location>
        <begin position="51"/>
        <end position="70"/>
    </location>
</feature>
<feature type="transmembrane region" description="Helical" evidence="11">
    <location>
        <begin position="138"/>
        <end position="156"/>
    </location>
</feature>
<accession>A0A226X6Q6</accession>
<keyword evidence="9" id="KW-0443">Lipid metabolism</keyword>
<feature type="transmembrane region" description="Helical" evidence="11">
    <location>
        <begin position="257"/>
        <end position="277"/>
    </location>
</feature>
<dbReference type="EMBL" id="MTHB01000046">
    <property type="protein sequence ID" value="OXC79136.1"/>
    <property type="molecule type" value="Genomic_DNA"/>
</dbReference>
<keyword evidence="4" id="KW-0997">Cell inner membrane</keyword>
<evidence type="ECO:0000256" key="2">
    <source>
        <dbReference type="ARBA" id="ARBA00022475"/>
    </source>
</evidence>
<dbReference type="Gene3D" id="1.10.3730.20">
    <property type="match status" value="2"/>
</dbReference>
<dbReference type="Proteomes" id="UP000214720">
    <property type="component" value="Unassembled WGS sequence"/>
</dbReference>
<feature type="transmembrane region" description="Helical" evidence="11">
    <location>
        <begin position="184"/>
        <end position="205"/>
    </location>
</feature>
<keyword evidence="8 11" id="KW-1133">Transmembrane helix</keyword>
<evidence type="ECO:0000313" key="13">
    <source>
        <dbReference type="EMBL" id="OXC79136.1"/>
    </source>
</evidence>